<feature type="transmembrane region" description="Helical" evidence="7">
    <location>
        <begin position="71"/>
        <end position="92"/>
    </location>
</feature>
<dbReference type="SMART" id="SM00304">
    <property type="entry name" value="HAMP"/>
    <property type="match status" value="1"/>
</dbReference>
<dbReference type="SMART" id="SM00044">
    <property type="entry name" value="CYCc"/>
    <property type="match status" value="1"/>
</dbReference>
<dbReference type="InterPro" id="IPR050697">
    <property type="entry name" value="Adenylyl/Guanylyl_Cyclase_3/4"/>
</dbReference>
<dbReference type="GO" id="GO:0004016">
    <property type="term" value="F:adenylate cyclase activity"/>
    <property type="evidence" value="ECO:0007669"/>
    <property type="project" value="UniProtKB-ARBA"/>
</dbReference>
<evidence type="ECO:0000256" key="2">
    <source>
        <dbReference type="ARBA" id="ARBA00005381"/>
    </source>
</evidence>
<dbReference type="Gene3D" id="6.10.340.10">
    <property type="match status" value="1"/>
</dbReference>
<proteinExistence type="inferred from homology"/>
<dbReference type="InterPro" id="IPR001054">
    <property type="entry name" value="A/G_cyclase"/>
</dbReference>
<dbReference type="Pfam" id="PF00211">
    <property type="entry name" value="Guanylate_cyc"/>
    <property type="match status" value="1"/>
</dbReference>
<feature type="transmembrane region" description="Helical" evidence="7">
    <location>
        <begin position="130"/>
        <end position="147"/>
    </location>
</feature>
<dbReference type="STRING" id="1005945.SAMN05216561_103240"/>
<feature type="transmembrane region" description="Helical" evidence="7">
    <location>
        <begin position="234"/>
        <end position="255"/>
    </location>
</feature>
<keyword evidence="4 7" id="KW-0812">Transmembrane</keyword>
<evidence type="ECO:0000256" key="3">
    <source>
        <dbReference type="ARBA" id="ARBA00022475"/>
    </source>
</evidence>
<comment type="similarity">
    <text evidence="2">Belongs to the adenylyl cyclase class-3 family.</text>
</comment>
<dbReference type="Proteomes" id="UP000198649">
    <property type="component" value="Unassembled WGS sequence"/>
</dbReference>
<dbReference type="GO" id="GO:0006171">
    <property type="term" value="P:cAMP biosynthetic process"/>
    <property type="evidence" value="ECO:0007669"/>
    <property type="project" value="TreeGrafter"/>
</dbReference>
<evidence type="ECO:0000256" key="6">
    <source>
        <dbReference type="ARBA" id="ARBA00023136"/>
    </source>
</evidence>
<dbReference type="Gene3D" id="3.30.70.1230">
    <property type="entry name" value="Nucleotide cyclase"/>
    <property type="match status" value="1"/>
</dbReference>
<dbReference type="RefSeq" id="WP_091111074.1">
    <property type="nucleotide sequence ID" value="NZ_BKAF01000007.1"/>
</dbReference>
<reference evidence="10 11" key="1">
    <citation type="submission" date="2016-10" db="EMBL/GenBank/DDBJ databases">
        <authorList>
            <person name="de Groot N.N."/>
        </authorList>
    </citation>
    <scope>NUCLEOTIDE SEQUENCE [LARGE SCALE GENOMIC DNA]</scope>
    <source>
        <strain evidence="10 11">CGMCC 1.11156</strain>
    </source>
</reference>
<evidence type="ECO:0000259" key="8">
    <source>
        <dbReference type="PROSITE" id="PS50125"/>
    </source>
</evidence>
<feature type="transmembrane region" description="Helical" evidence="7">
    <location>
        <begin position="205"/>
        <end position="228"/>
    </location>
</feature>
<keyword evidence="6 7" id="KW-0472">Membrane</keyword>
<protein>
    <submittedName>
        <fullName evidence="10">Adenylate cyclase</fullName>
    </submittedName>
</protein>
<evidence type="ECO:0000313" key="10">
    <source>
        <dbReference type="EMBL" id="SFH94666.1"/>
    </source>
</evidence>
<comment type="subcellular location">
    <subcellularLocation>
        <location evidence="1">Cell membrane</location>
        <topology evidence="1">Multi-pass membrane protein</topology>
    </subcellularLocation>
</comment>
<dbReference type="InterPro" id="IPR003660">
    <property type="entry name" value="HAMP_dom"/>
</dbReference>
<dbReference type="PANTHER" id="PTHR43081">
    <property type="entry name" value="ADENYLATE CYCLASE, TERMINAL-DIFFERENTIATION SPECIFIC-RELATED"/>
    <property type="match status" value="1"/>
</dbReference>
<dbReference type="CDD" id="cd07302">
    <property type="entry name" value="CHD"/>
    <property type="match status" value="1"/>
</dbReference>
<evidence type="ECO:0000313" key="11">
    <source>
        <dbReference type="Proteomes" id="UP000198649"/>
    </source>
</evidence>
<evidence type="ECO:0000256" key="7">
    <source>
        <dbReference type="SAM" id="Phobius"/>
    </source>
</evidence>
<accession>A0A1I3E6S8</accession>
<dbReference type="SUPFAM" id="SSF158472">
    <property type="entry name" value="HAMP domain-like"/>
    <property type="match status" value="1"/>
</dbReference>
<evidence type="ECO:0000256" key="5">
    <source>
        <dbReference type="ARBA" id="ARBA00022989"/>
    </source>
</evidence>
<feature type="domain" description="HAMP" evidence="9">
    <location>
        <begin position="261"/>
        <end position="313"/>
    </location>
</feature>
<dbReference type="AlphaFoldDB" id="A0A1I3E6S8"/>
<dbReference type="PROSITE" id="PS50125">
    <property type="entry name" value="GUANYLATE_CYCLASE_2"/>
    <property type="match status" value="1"/>
</dbReference>
<evidence type="ECO:0000259" key="9">
    <source>
        <dbReference type="PROSITE" id="PS50885"/>
    </source>
</evidence>
<organism evidence="10 11">
    <name type="scientific">Nocardioides psychrotolerans</name>
    <dbReference type="NCBI Taxonomy" id="1005945"/>
    <lineage>
        <taxon>Bacteria</taxon>
        <taxon>Bacillati</taxon>
        <taxon>Actinomycetota</taxon>
        <taxon>Actinomycetes</taxon>
        <taxon>Propionibacteriales</taxon>
        <taxon>Nocardioidaceae</taxon>
        <taxon>Nocardioides</taxon>
    </lineage>
</organism>
<dbReference type="CDD" id="cd06225">
    <property type="entry name" value="HAMP"/>
    <property type="match status" value="1"/>
</dbReference>
<sequence>MPQREDSRGQRRNPFGSRLLGAVDQSARALRIRVQVLLTLLLVTTNLIGAGLVLLISSFMVPAPRPSGATVVALAIAVPVYVAVAVVVGASVGTATTLRALRWATAGRSPDDGDRRTALRVPLRLTQMQALLWLGATVLFTLLAVVIQPGRAVATGLTVGIAGLIVSGVAYLLAEFTLRPISARALADERVSTRPRGAGVGARMVIFWVLGTATPVIGLAIAAILALVDDQTSLERLAVITLVLCGVVLSFGLLITTLNARSVVAPIVSVRDALLDVEQGRFDREVVVYDGTELGMLQSGFNQMVQGLREREHLRDVFGRHVGRDVAEAASSGLVELGGETRVVSVVFVDLVGSTTYASEHSPAEVVAVLNRFFGVVVDEVDRHHGLVNKFIGDAVLAIFGAPVVLPDHAGSALAAARAMAERLAVEVPEIGAGIGVATGEVVAGNVGHHERFEYTVIGDAVNSASRLTDLAKDVEGRLLVSWQSVEAAGEDEARRWRREGSTVLRGRAEATDLAVPG</sequence>
<evidence type="ECO:0000256" key="1">
    <source>
        <dbReference type="ARBA" id="ARBA00004651"/>
    </source>
</evidence>
<dbReference type="PROSITE" id="PS50885">
    <property type="entry name" value="HAMP"/>
    <property type="match status" value="1"/>
</dbReference>
<dbReference type="GO" id="GO:0005886">
    <property type="term" value="C:plasma membrane"/>
    <property type="evidence" value="ECO:0007669"/>
    <property type="project" value="UniProtKB-SubCell"/>
</dbReference>
<dbReference type="OrthoDB" id="368920at2"/>
<dbReference type="EMBL" id="FOQG01000003">
    <property type="protein sequence ID" value="SFH94666.1"/>
    <property type="molecule type" value="Genomic_DNA"/>
</dbReference>
<feature type="transmembrane region" description="Helical" evidence="7">
    <location>
        <begin position="36"/>
        <end position="59"/>
    </location>
</feature>
<name>A0A1I3E6S8_9ACTN</name>
<keyword evidence="3" id="KW-1003">Cell membrane</keyword>
<keyword evidence="11" id="KW-1185">Reference proteome</keyword>
<evidence type="ECO:0000256" key="4">
    <source>
        <dbReference type="ARBA" id="ARBA00022692"/>
    </source>
</evidence>
<dbReference type="InterPro" id="IPR029787">
    <property type="entry name" value="Nucleotide_cyclase"/>
</dbReference>
<feature type="domain" description="Guanylate cyclase" evidence="8">
    <location>
        <begin position="345"/>
        <end position="469"/>
    </location>
</feature>
<dbReference type="Pfam" id="PF00672">
    <property type="entry name" value="HAMP"/>
    <property type="match status" value="1"/>
</dbReference>
<dbReference type="GO" id="GO:0035556">
    <property type="term" value="P:intracellular signal transduction"/>
    <property type="evidence" value="ECO:0007669"/>
    <property type="project" value="InterPro"/>
</dbReference>
<dbReference type="PANTHER" id="PTHR43081:SF17">
    <property type="entry name" value="BLL5647 PROTEIN"/>
    <property type="match status" value="1"/>
</dbReference>
<gene>
    <name evidence="10" type="ORF">SAMN05216561_103240</name>
</gene>
<dbReference type="SUPFAM" id="SSF55073">
    <property type="entry name" value="Nucleotide cyclase"/>
    <property type="match status" value="1"/>
</dbReference>
<keyword evidence="5 7" id="KW-1133">Transmembrane helix</keyword>
<feature type="transmembrane region" description="Helical" evidence="7">
    <location>
        <begin position="153"/>
        <end position="174"/>
    </location>
</feature>